<keyword evidence="2" id="KW-1185">Reference proteome</keyword>
<protein>
    <recommendedName>
        <fullName evidence="3">Porin</fullName>
    </recommendedName>
</protein>
<dbReference type="EMBL" id="CP019948">
    <property type="protein sequence ID" value="ARN83758.1"/>
    <property type="molecule type" value="Genomic_DNA"/>
</dbReference>
<dbReference type="KEGG" id="mbry:B1812_17590"/>
<accession>A0A1W6N1Q8</accession>
<sequence>MALLTAPAFAADVDATKKKDEPAPLKSLWDDTTITGWVDGGATPNFNNPYNGLNYGRLFDDRAGTPMFNQAGIVMQRPLDPKATGYDFGYKFVGLIGADVRYSHYTGELDYAMHDRTQITPLEAFAIMHLPWVSAFSEGGIDLKIGQFVTPLGTELITSPDNIFYSHTYLFNFGPFQHTGVLATDHFTSWLDVFAGITTGENTGLGWSGDNQNSPSLLVGMTATLLDGKLVMNAATHAGPENPKQLDPYLVGWPGGVIGGTPVACGCNPTDTWRFLNNFNVTYKATDKLTLILDSAYYHDNGWNTQSVSGLNPGGLALLNGLTGINTGLIPVRSAGVSAYGATGYITYQWTDVIKLSGRVEIFRDNNNFFVAGYPGYFDEVNNVHGFAAPSTIFAGPQNAGTTYFSLTAGAQITPELPKNDWIKNIILRPEVRYDTTLNGAQPFFTSLNGPAAYYTTIGGYSPWLGGGRKSNQVTIGMDVVVPFTLK</sequence>
<evidence type="ECO:0000313" key="2">
    <source>
        <dbReference type="Proteomes" id="UP000193978"/>
    </source>
</evidence>
<evidence type="ECO:0008006" key="3">
    <source>
        <dbReference type="Google" id="ProtNLM"/>
    </source>
</evidence>
<dbReference type="STRING" id="655015.B1812_17590"/>
<dbReference type="Pfam" id="PF07642">
    <property type="entry name" value="BBP2"/>
    <property type="match status" value="1"/>
</dbReference>
<dbReference type="AlphaFoldDB" id="A0A1W6N1Q8"/>
<dbReference type="Proteomes" id="UP000193978">
    <property type="component" value="Chromosome"/>
</dbReference>
<proteinExistence type="predicted"/>
<reference evidence="1 2" key="1">
    <citation type="submission" date="2017-02" db="EMBL/GenBank/DDBJ databases">
        <authorList>
            <person name="Peterson S.W."/>
        </authorList>
    </citation>
    <scope>NUCLEOTIDE SEQUENCE [LARGE SCALE GENOMIC DNA]</scope>
    <source>
        <strain evidence="1 2">S285</strain>
    </source>
</reference>
<dbReference type="InterPro" id="IPR011486">
    <property type="entry name" value="BBP2"/>
</dbReference>
<organism evidence="1 2">
    <name type="scientific">Methylocystis bryophila</name>
    <dbReference type="NCBI Taxonomy" id="655015"/>
    <lineage>
        <taxon>Bacteria</taxon>
        <taxon>Pseudomonadati</taxon>
        <taxon>Pseudomonadota</taxon>
        <taxon>Alphaproteobacteria</taxon>
        <taxon>Hyphomicrobiales</taxon>
        <taxon>Methylocystaceae</taxon>
        <taxon>Methylocystis</taxon>
    </lineage>
</organism>
<gene>
    <name evidence="1" type="ORF">B1812_17590</name>
</gene>
<evidence type="ECO:0000313" key="1">
    <source>
        <dbReference type="EMBL" id="ARN83758.1"/>
    </source>
</evidence>
<name>A0A1W6N1Q8_9HYPH</name>